<dbReference type="CDD" id="cd00060">
    <property type="entry name" value="FHA"/>
    <property type="match status" value="1"/>
</dbReference>
<dbReference type="Pfam" id="PF16697">
    <property type="entry name" value="Yop-YscD_cpl"/>
    <property type="match status" value="1"/>
</dbReference>
<dbReference type="SUPFAM" id="SSF49879">
    <property type="entry name" value="SMAD/FHA domain"/>
    <property type="match status" value="1"/>
</dbReference>
<gene>
    <name evidence="2" type="ORF">APZ18_09940</name>
</gene>
<name>A0AAW3JSJ7_9FIRM</name>
<evidence type="ECO:0000259" key="1">
    <source>
        <dbReference type="PROSITE" id="PS50006"/>
    </source>
</evidence>
<dbReference type="EMBL" id="LLKB01000005">
    <property type="protein sequence ID" value="KQC85023.1"/>
    <property type="molecule type" value="Genomic_DNA"/>
</dbReference>
<dbReference type="Proteomes" id="UP000050833">
    <property type="component" value="Unassembled WGS sequence"/>
</dbReference>
<evidence type="ECO:0000313" key="3">
    <source>
        <dbReference type="Proteomes" id="UP000050833"/>
    </source>
</evidence>
<dbReference type="AlphaFoldDB" id="A0AAW3JSJ7"/>
<protein>
    <recommendedName>
        <fullName evidence="1">FHA domain-containing protein</fullName>
    </recommendedName>
</protein>
<organism evidence="2 3">
    <name type="scientific">Butyribacter intestini</name>
    <dbReference type="NCBI Taxonomy" id="1703332"/>
    <lineage>
        <taxon>Bacteria</taxon>
        <taxon>Bacillati</taxon>
        <taxon>Bacillota</taxon>
        <taxon>Clostridia</taxon>
        <taxon>Lachnospirales</taxon>
        <taxon>Lachnospiraceae</taxon>
        <taxon>Butyribacter</taxon>
    </lineage>
</organism>
<sequence>MNLSRCSNGHFYDKEKFPTCPYCAQGAGNDDGLTSVFDESQGNDIGATQPLTYNNPPQQPQAGDFVQNNIQTEQNMMNNFGRGGHEEVADATETLGGNPDSLGSSQDSFIGITEPRKSAVQEVQKITPGGVTEEDDDHTVAFYDDIFSSPTTSKANTAPVKETVAKEPVKRSVSTPCTGWVIALDGNHLGEDFRLKVGKNFVGRDASMDIALVGDKSVSRNKHAILVYEPKQHLYLVQPGESSELVYLNDEVVLSPMKLQAYDVITVGEVKLLFMPLCGAKFNWTDYLTQNRQ</sequence>
<accession>A0AAW3JSJ7</accession>
<evidence type="ECO:0000313" key="2">
    <source>
        <dbReference type="EMBL" id="KQC85023.1"/>
    </source>
</evidence>
<feature type="domain" description="FHA" evidence="1">
    <location>
        <begin position="200"/>
        <end position="253"/>
    </location>
</feature>
<dbReference type="InterPro" id="IPR000253">
    <property type="entry name" value="FHA_dom"/>
</dbReference>
<dbReference type="InterPro" id="IPR008984">
    <property type="entry name" value="SMAD_FHA_dom_sf"/>
</dbReference>
<proteinExistence type="predicted"/>
<dbReference type="InterPro" id="IPR032030">
    <property type="entry name" value="YscD_cytoplasmic_dom"/>
</dbReference>
<comment type="caution">
    <text evidence="2">The sequence shown here is derived from an EMBL/GenBank/DDBJ whole genome shotgun (WGS) entry which is preliminary data.</text>
</comment>
<dbReference type="Gene3D" id="2.60.200.20">
    <property type="match status" value="1"/>
</dbReference>
<dbReference type="PROSITE" id="PS50006">
    <property type="entry name" value="FHA_DOMAIN"/>
    <property type="match status" value="1"/>
</dbReference>
<keyword evidence="3" id="KW-1185">Reference proteome</keyword>
<reference evidence="2 3" key="1">
    <citation type="submission" date="2015-10" db="EMBL/GenBank/DDBJ databases">
        <title>Butyribacter intestini gen. nov., sp. nov., a butyric acid-producing bacterium of the family Lachnospiraceae isolated from the human faeces.</title>
        <authorList>
            <person name="Zou Y."/>
            <person name="Xue W."/>
            <person name="Luo G."/>
            <person name="Lv M."/>
        </authorList>
    </citation>
    <scope>NUCLEOTIDE SEQUENCE [LARGE SCALE GENOMIC DNA]</scope>
    <source>
        <strain evidence="2 3">TF01-11</strain>
    </source>
</reference>
<dbReference type="RefSeq" id="WP_055944443.1">
    <property type="nucleotide sequence ID" value="NZ_JAQDCV010000005.1"/>
</dbReference>